<dbReference type="SUPFAM" id="SSF81383">
    <property type="entry name" value="F-box domain"/>
    <property type="match status" value="1"/>
</dbReference>
<keyword evidence="4" id="KW-1185">Reference proteome</keyword>
<keyword evidence="1" id="KW-0175">Coiled coil</keyword>
<dbReference type="Proteomes" id="UP001314170">
    <property type="component" value="Unassembled WGS sequence"/>
</dbReference>
<dbReference type="Gene3D" id="1.20.1280.50">
    <property type="match status" value="1"/>
</dbReference>
<dbReference type="Pfam" id="PF12937">
    <property type="entry name" value="F-box-like"/>
    <property type="match status" value="1"/>
</dbReference>
<evidence type="ECO:0000313" key="4">
    <source>
        <dbReference type="Proteomes" id="UP001314170"/>
    </source>
</evidence>
<sequence>MFRYNLIQRSQNQDFLLRRSEILSDCVIDLPKEITTIIFSKMEDDPKTLTRCYAVSKNWASVVSQTVNLSFRMSCTGDKGHSIPCSELHYHVPVSAIPGMMRLFANLESVEIKLCHCPSRTPYPACNQHVTKVKAEWAVDHASQTYTCTANEVGLLSTVKGPMVALELDEENFDTVENSPAMELYWRMLCCRPDTLRSLSIVSAKTVDFNSEGKIFISYDQLSNFPDSILELRVNKSWLEDPKNVVYWHKDQRNKEHSLREKVWLFYQWHSLISEKQKNVNDLTEKKEDLMKLLDELDDGDDKGTKKPGSQN</sequence>
<feature type="domain" description="F-box" evidence="2">
    <location>
        <begin position="29"/>
        <end position="72"/>
    </location>
</feature>
<proteinExistence type="predicted"/>
<dbReference type="InterPro" id="IPR001810">
    <property type="entry name" value="F-box_dom"/>
</dbReference>
<dbReference type="AlphaFoldDB" id="A0AAV1RTK9"/>
<gene>
    <name evidence="3" type="ORF">DCAF_LOCUS14429</name>
</gene>
<comment type="caution">
    <text evidence="3">The sequence shown here is derived from an EMBL/GenBank/DDBJ whole genome shotgun (WGS) entry which is preliminary data.</text>
</comment>
<name>A0AAV1RTK9_9ROSI</name>
<evidence type="ECO:0000313" key="3">
    <source>
        <dbReference type="EMBL" id="CAK7339378.1"/>
    </source>
</evidence>
<accession>A0AAV1RTK9</accession>
<dbReference type="EMBL" id="CAWUPB010001157">
    <property type="protein sequence ID" value="CAK7339378.1"/>
    <property type="molecule type" value="Genomic_DNA"/>
</dbReference>
<evidence type="ECO:0000259" key="2">
    <source>
        <dbReference type="Pfam" id="PF12937"/>
    </source>
</evidence>
<dbReference type="PANTHER" id="PTHR31215">
    <property type="entry name" value="OS05G0510400 PROTEIN-RELATED"/>
    <property type="match status" value="1"/>
</dbReference>
<dbReference type="InterPro" id="IPR036047">
    <property type="entry name" value="F-box-like_dom_sf"/>
</dbReference>
<organism evidence="3 4">
    <name type="scientific">Dovyalis caffra</name>
    <dbReference type="NCBI Taxonomy" id="77055"/>
    <lineage>
        <taxon>Eukaryota</taxon>
        <taxon>Viridiplantae</taxon>
        <taxon>Streptophyta</taxon>
        <taxon>Embryophyta</taxon>
        <taxon>Tracheophyta</taxon>
        <taxon>Spermatophyta</taxon>
        <taxon>Magnoliopsida</taxon>
        <taxon>eudicotyledons</taxon>
        <taxon>Gunneridae</taxon>
        <taxon>Pentapetalae</taxon>
        <taxon>rosids</taxon>
        <taxon>fabids</taxon>
        <taxon>Malpighiales</taxon>
        <taxon>Salicaceae</taxon>
        <taxon>Flacourtieae</taxon>
        <taxon>Dovyalis</taxon>
    </lineage>
</organism>
<feature type="coiled-coil region" evidence="1">
    <location>
        <begin position="273"/>
        <end position="300"/>
    </location>
</feature>
<dbReference type="InterPro" id="IPR044809">
    <property type="entry name" value="AUF1-like"/>
</dbReference>
<reference evidence="3 4" key="1">
    <citation type="submission" date="2024-01" db="EMBL/GenBank/DDBJ databases">
        <authorList>
            <person name="Waweru B."/>
        </authorList>
    </citation>
    <scope>NUCLEOTIDE SEQUENCE [LARGE SCALE GENOMIC DNA]</scope>
</reference>
<evidence type="ECO:0000256" key="1">
    <source>
        <dbReference type="SAM" id="Coils"/>
    </source>
</evidence>
<protein>
    <recommendedName>
        <fullName evidence="2">F-box domain-containing protein</fullName>
    </recommendedName>
</protein>